<keyword evidence="3 5" id="KW-0547">Nucleotide-binding</keyword>
<organism evidence="9 10">
    <name type="scientific">Pseudomicrostroma glucosiphilum</name>
    <dbReference type="NCBI Taxonomy" id="1684307"/>
    <lineage>
        <taxon>Eukaryota</taxon>
        <taxon>Fungi</taxon>
        <taxon>Dikarya</taxon>
        <taxon>Basidiomycota</taxon>
        <taxon>Ustilaginomycotina</taxon>
        <taxon>Exobasidiomycetes</taxon>
        <taxon>Microstromatales</taxon>
        <taxon>Microstromatales incertae sedis</taxon>
        <taxon>Pseudomicrostroma</taxon>
    </lineage>
</organism>
<evidence type="ECO:0000256" key="2">
    <source>
        <dbReference type="ARBA" id="ARBA00022679"/>
    </source>
</evidence>
<feature type="compositionally biased region" description="Polar residues" evidence="6">
    <location>
        <begin position="1"/>
        <end position="17"/>
    </location>
</feature>
<dbReference type="NCBIfam" id="TIGR00235">
    <property type="entry name" value="udk"/>
    <property type="match status" value="1"/>
</dbReference>
<comment type="pathway">
    <text evidence="5">Pyrimidine metabolism; CTP biosynthesis via salvage pathway; CTP from cytidine: step 1/3.</text>
</comment>
<dbReference type="UniPathway" id="UPA00579">
    <property type="reaction ID" value="UER00640"/>
</dbReference>
<dbReference type="InterPro" id="IPR000764">
    <property type="entry name" value="Uridine_kinase-like"/>
</dbReference>
<dbReference type="GO" id="GO:0044206">
    <property type="term" value="P:UMP salvage"/>
    <property type="evidence" value="ECO:0007669"/>
    <property type="project" value="UniProtKB-UniPathway"/>
</dbReference>
<evidence type="ECO:0000256" key="1">
    <source>
        <dbReference type="ARBA" id="ARBA00004690"/>
    </source>
</evidence>
<dbReference type="InterPro" id="IPR000836">
    <property type="entry name" value="PRTase_dom"/>
</dbReference>
<comment type="catalytic activity">
    <reaction evidence="5">
        <text>cytidine + ATP = CMP + ADP + H(+)</text>
        <dbReference type="Rhea" id="RHEA:24674"/>
        <dbReference type="ChEBI" id="CHEBI:15378"/>
        <dbReference type="ChEBI" id="CHEBI:17562"/>
        <dbReference type="ChEBI" id="CHEBI:30616"/>
        <dbReference type="ChEBI" id="CHEBI:60377"/>
        <dbReference type="ChEBI" id="CHEBI:456216"/>
        <dbReference type="EC" id="2.7.1.48"/>
    </reaction>
</comment>
<dbReference type="CDD" id="cd06223">
    <property type="entry name" value="PRTases_typeI"/>
    <property type="match status" value="1"/>
</dbReference>
<dbReference type="EC" id="2.7.1.48" evidence="5"/>
<feature type="domain" description="Phosphoribosyltransferase" evidence="8">
    <location>
        <begin position="362"/>
        <end position="562"/>
    </location>
</feature>
<comment type="similarity">
    <text evidence="5">Belongs to the uridine kinase family.</text>
</comment>
<feature type="region of interest" description="Disordered" evidence="6">
    <location>
        <begin position="1"/>
        <end position="22"/>
    </location>
</feature>
<dbReference type="RefSeq" id="XP_025346159.1">
    <property type="nucleotide sequence ID" value="XM_025493099.1"/>
</dbReference>
<feature type="domain" description="Phosphoribulokinase/uridine kinase" evidence="7">
    <location>
        <begin position="79"/>
        <end position="261"/>
    </location>
</feature>
<dbReference type="InterPro" id="IPR029057">
    <property type="entry name" value="PRTase-like"/>
</dbReference>
<comment type="catalytic activity">
    <reaction evidence="5">
        <text>uridine + ATP = UMP + ADP + H(+)</text>
        <dbReference type="Rhea" id="RHEA:16825"/>
        <dbReference type="ChEBI" id="CHEBI:15378"/>
        <dbReference type="ChEBI" id="CHEBI:16704"/>
        <dbReference type="ChEBI" id="CHEBI:30616"/>
        <dbReference type="ChEBI" id="CHEBI:57865"/>
        <dbReference type="ChEBI" id="CHEBI:456216"/>
        <dbReference type="EC" id="2.7.1.48"/>
    </reaction>
</comment>
<feature type="compositionally biased region" description="Polar residues" evidence="6">
    <location>
        <begin position="577"/>
        <end position="592"/>
    </location>
</feature>
<comment type="pathway">
    <text evidence="1 5">Pyrimidine metabolism; UMP biosynthesis via salvage pathway; UMP from uridine: step 1/1.</text>
</comment>
<dbReference type="InterPro" id="IPR006083">
    <property type="entry name" value="PRK/URK"/>
</dbReference>
<reference evidence="9 10" key="1">
    <citation type="journal article" date="2018" name="Mol. Biol. Evol.">
        <title>Broad Genomic Sampling Reveals a Smut Pathogenic Ancestry of the Fungal Clade Ustilaginomycotina.</title>
        <authorList>
            <person name="Kijpornyongpan T."/>
            <person name="Mondo S.J."/>
            <person name="Barry K."/>
            <person name="Sandor L."/>
            <person name="Lee J."/>
            <person name="Lipzen A."/>
            <person name="Pangilinan J."/>
            <person name="LaButti K."/>
            <person name="Hainaut M."/>
            <person name="Henrissat B."/>
            <person name="Grigoriev I.V."/>
            <person name="Spatafora J.W."/>
            <person name="Aime M.C."/>
        </authorList>
    </citation>
    <scope>NUCLEOTIDE SEQUENCE [LARGE SCALE GENOMIC DNA]</scope>
    <source>
        <strain evidence="9 10">MCA 4718</strain>
    </source>
</reference>
<sequence length="648" mass="71195">MSSQNQDVTSPSGSDLLQTPVMRAWQEEDRLPSLSLRESRRSGRGGAADLTTSAKNVILTEAGRSPWYSKEGVPQSAYVIGVAGGSASGKTSVSRRVLASLPNVPWVAIVSQDSFYLPLTPEQSKLAFKNEWNFDSPRSFDENLFRQCIADLKASKAVEIPVYSFVHHQRLDETTYLYGPSVIIVEGLFVLNDPELRDLLDLKVYVQADSDLMLARRIMRDTKERGRDIDGVIQHYLKWVKPAMDSYIAPTSKWADLIVPGQNNEVAVDIVSQHVKRQLEARTYRFRSELGRTPLPPDGADMSTSASMDGAYGRPQISRSSSYLVFQNMSSASSTSSETGLTSFTNNHSPIALPSSVHLLAATPQLVGLLTIIHDSTTSPEDFIFYTDRLCSLVVEEALSLLPYKNREVICNGTGRSWQGKELDVENICSVSILRSGSVFEKATRRAIPDLAQGSLLIQSCENDGEPQLYSLNLPLSIRRRSRAVNCHALLLDAQVSTGAAAFMAIRVLLDHGVPQQNIIFLSVIASARGGLWALTKAFPQVRIILAGVDPGLKKLRIEYPGPREKQPHQHRRASTRRLTGSVSADKGTTTVKSHDNSSLSSSESEHLGLPSSAPDDDDEEPSKPKVKTIWAITPGTGSIGDRYFRTD</sequence>
<dbReference type="InterPro" id="IPR027417">
    <property type="entry name" value="P-loop_NTPase"/>
</dbReference>
<evidence type="ECO:0000256" key="4">
    <source>
        <dbReference type="ARBA" id="ARBA00022777"/>
    </source>
</evidence>
<feature type="region of interest" description="Disordered" evidence="6">
    <location>
        <begin position="560"/>
        <end position="648"/>
    </location>
</feature>
<dbReference type="PANTHER" id="PTHR10285">
    <property type="entry name" value="URIDINE KINASE"/>
    <property type="match status" value="1"/>
</dbReference>
<dbReference type="STRING" id="1684307.A0A316U0Q5"/>
<evidence type="ECO:0000256" key="6">
    <source>
        <dbReference type="SAM" id="MobiDB-lite"/>
    </source>
</evidence>
<dbReference type="PRINTS" id="PR00988">
    <property type="entry name" value="URIDINKINASE"/>
</dbReference>
<dbReference type="NCBIfam" id="NF004018">
    <property type="entry name" value="PRK05480.1"/>
    <property type="match status" value="1"/>
</dbReference>
<evidence type="ECO:0000259" key="7">
    <source>
        <dbReference type="Pfam" id="PF00485"/>
    </source>
</evidence>
<keyword evidence="5" id="KW-0067">ATP-binding</keyword>
<dbReference type="GO" id="GO:0044211">
    <property type="term" value="P:CTP salvage"/>
    <property type="evidence" value="ECO:0007669"/>
    <property type="project" value="UniProtKB-UniPathway"/>
</dbReference>
<dbReference type="CDD" id="cd02023">
    <property type="entry name" value="UMPK"/>
    <property type="match status" value="1"/>
</dbReference>
<evidence type="ECO:0000313" key="10">
    <source>
        <dbReference type="Proteomes" id="UP000245942"/>
    </source>
</evidence>
<dbReference type="Gene3D" id="3.40.50.2020">
    <property type="match status" value="1"/>
</dbReference>
<dbReference type="GO" id="GO:0043771">
    <property type="term" value="F:cytidine kinase activity"/>
    <property type="evidence" value="ECO:0007669"/>
    <property type="project" value="RHEA"/>
</dbReference>
<dbReference type="Proteomes" id="UP000245942">
    <property type="component" value="Unassembled WGS sequence"/>
</dbReference>
<evidence type="ECO:0000313" key="9">
    <source>
        <dbReference type="EMBL" id="PWN18999.1"/>
    </source>
</evidence>
<dbReference type="UniPathway" id="UPA00574">
    <property type="reaction ID" value="UER00637"/>
</dbReference>
<dbReference type="SUPFAM" id="SSF52540">
    <property type="entry name" value="P-loop containing nucleoside triphosphate hydrolases"/>
    <property type="match status" value="1"/>
</dbReference>
<dbReference type="GO" id="GO:0004849">
    <property type="term" value="F:uridine kinase activity"/>
    <property type="evidence" value="ECO:0007669"/>
    <property type="project" value="UniProtKB-EC"/>
</dbReference>
<feature type="region of interest" description="Disordered" evidence="6">
    <location>
        <begin position="288"/>
        <end position="311"/>
    </location>
</feature>
<evidence type="ECO:0000256" key="5">
    <source>
        <dbReference type="RuleBase" id="RU003825"/>
    </source>
</evidence>
<keyword evidence="4 5" id="KW-0418">Kinase</keyword>
<feature type="compositionally biased region" description="Low complexity" evidence="6">
    <location>
        <begin position="597"/>
        <end position="614"/>
    </location>
</feature>
<keyword evidence="10" id="KW-1185">Reference proteome</keyword>
<dbReference type="Pfam" id="PF14681">
    <property type="entry name" value="UPRTase"/>
    <property type="match status" value="1"/>
</dbReference>
<keyword evidence="2 5" id="KW-0808">Transferase</keyword>
<accession>A0A316U0Q5</accession>
<dbReference type="FunFam" id="3.40.50.300:FF:002070">
    <property type="entry name" value="Uridine kinase"/>
    <property type="match status" value="1"/>
</dbReference>
<dbReference type="AlphaFoldDB" id="A0A316U0Q5"/>
<evidence type="ECO:0000256" key="3">
    <source>
        <dbReference type="ARBA" id="ARBA00022741"/>
    </source>
</evidence>
<dbReference type="GeneID" id="37014833"/>
<dbReference type="SUPFAM" id="SSF53271">
    <property type="entry name" value="PRTase-like"/>
    <property type="match status" value="1"/>
</dbReference>
<proteinExistence type="inferred from homology"/>
<gene>
    <name evidence="9" type="ORF">BCV69DRAFT_284601</name>
</gene>
<dbReference type="Gene3D" id="3.40.50.300">
    <property type="entry name" value="P-loop containing nucleotide triphosphate hydrolases"/>
    <property type="match status" value="1"/>
</dbReference>
<name>A0A316U0Q5_9BASI</name>
<protein>
    <recommendedName>
        <fullName evidence="5">Uridine kinase</fullName>
        <ecNumber evidence="5">2.7.1.48</ecNumber>
    </recommendedName>
</protein>
<dbReference type="GO" id="GO:0005524">
    <property type="term" value="F:ATP binding"/>
    <property type="evidence" value="ECO:0007669"/>
    <property type="project" value="UniProtKB-KW"/>
</dbReference>
<evidence type="ECO:0000259" key="8">
    <source>
        <dbReference type="Pfam" id="PF14681"/>
    </source>
</evidence>
<dbReference type="EMBL" id="KZ819333">
    <property type="protein sequence ID" value="PWN18999.1"/>
    <property type="molecule type" value="Genomic_DNA"/>
</dbReference>
<dbReference type="OrthoDB" id="738517at2759"/>
<dbReference type="Pfam" id="PF00485">
    <property type="entry name" value="PRK"/>
    <property type="match status" value="1"/>
</dbReference>